<evidence type="ECO:0000313" key="2">
    <source>
        <dbReference type="EMBL" id="NME68163.1"/>
    </source>
</evidence>
<evidence type="ECO:0000259" key="1">
    <source>
        <dbReference type="Pfam" id="PF13439"/>
    </source>
</evidence>
<dbReference type="Gene3D" id="3.40.50.2000">
    <property type="entry name" value="Glycogen Phosphorylase B"/>
    <property type="match status" value="2"/>
</dbReference>
<keyword evidence="3" id="KW-1185">Reference proteome</keyword>
<keyword evidence="2" id="KW-0808">Transferase</keyword>
<organism evidence="2 3">
    <name type="scientific">Flammeovirga aprica JL-4</name>
    <dbReference type="NCBI Taxonomy" id="694437"/>
    <lineage>
        <taxon>Bacteria</taxon>
        <taxon>Pseudomonadati</taxon>
        <taxon>Bacteroidota</taxon>
        <taxon>Cytophagia</taxon>
        <taxon>Cytophagales</taxon>
        <taxon>Flammeovirgaceae</taxon>
        <taxon>Flammeovirga</taxon>
    </lineage>
</organism>
<accession>A0A7X9RRR4</accession>
<gene>
    <name evidence="2" type="ORF">HHU12_09340</name>
</gene>
<reference evidence="2 3" key="1">
    <citation type="submission" date="2020-04" db="EMBL/GenBank/DDBJ databases">
        <title>Flammeovirga sp. SR4, a novel species isolated from seawater.</title>
        <authorList>
            <person name="Wang X."/>
        </authorList>
    </citation>
    <scope>NUCLEOTIDE SEQUENCE [LARGE SCALE GENOMIC DNA]</scope>
    <source>
        <strain evidence="2 3">ATCC 23126</strain>
    </source>
</reference>
<name>A0A7X9RRR4_9BACT</name>
<dbReference type="GO" id="GO:0016757">
    <property type="term" value="F:glycosyltransferase activity"/>
    <property type="evidence" value="ECO:0007669"/>
    <property type="project" value="UniProtKB-ARBA"/>
</dbReference>
<dbReference type="SUPFAM" id="SSF53756">
    <property type="entry name" value="UDP-Glycosyltransferase/glycogen phosphorylase"/>
    <property type="match status" value="1"/>
</dbReference>
<comment type="caution">
    <text evidence="2">The sequence shown here is derived from an EMBL/GenBank/DDBJ whole genome shotgun (WGS) entry which is preliminary data.</text>
</comment>
<dbReference type="InterPro" id="IPR028098">
    <property type="entry name" value="Glyco_trans_4-like_N"/>
</dbReference>
<dbReference type="RefSeq" id="WP_169656474.1">
    <property type="nucleotide sequence ID" value="NZ_JABANE010000020.1"/>
</dbReference>
<proteinExistence type="predicted"/>
<evidence type="ECO:0000313" key="3">
    <source>
        <dbReference type="Proteomes" id="UP000576082"/>
    </source>
</evidence>
<dbReference type="AlphaFoldDB" id="A0A7X9RRR4"/>
<dbReference type="EMBL" id="JABANE010000020">
    <property type="protein sequence ID" value="NME68163.1"/>
    <property type="molecule type" value="Genomic_DNA"/>
</dbReference>
<protein>
    <submittedName>
        <fullName evidence="2">Glycosyltransferase family 4 protein</fullName>
    </submittedName>
</protein>
<feature type="domain" description="Glycosyltransferase subfamily 4-like N-terminal" evidence="1">
    <location>
        <begin position="59"/>
        <end position="189"/>
    </location>
</feature>
<dbReference type="Pfam" id="PF13439">
    <property type="entry name" value="Glyco_transf_4"/>
    <property type="match status" value="1"/>
</dbReference>
<dbReference type="Proteomes" id="UP000576082">
    <property type="component" value="Unassembled WGS sequence"/>
</dbReference>
<sequence length="384" mass="43784">MKVLYLGYWGANEGLSVATIYPHLSILASFDSVQKIFYFSMERDGDIDSLKFDTLKIQHIPFFTGHGLKDKLKDFTAFPKLLIDFIKKENVDKIIARGAPAGAIAWMVWKKNKIPFVVESFEPHADYMLESGVWSKYDPRYLMEKYWEEKQKIYAQNIITVSNNYKNQLISEGVKSDILEVGPCCVDTQKFQFIHEQRECIRKDLGIPENAIVGIYVGKIGGIYYSSEAVNLFKDFINLSSLHHLIILTPQLEEFEGQFSSENNVFIRSVPHSEVPNYLSASDFAFSLHRPSPSKIGLSPIKNGEYWANGLPILISEGIGDDSNLIKENNIGVIWDSKNNHKALNEIVEIVDKVKRSEKTNTIVELAKNNRKFSIVEKVYKSIL</sequence>